<evidence type="ECO:0000256" key="3">
    <source>
        <dbReference type="ARBA" id="ARBA00022741"/>
    </source>
</evidence>
<dbReference type="EMBL" id="CAUYUJ010006875">
    <property type="protein sequence ID" value="CAK0818916.1"/>
    <property type="molecule type" value="Genomic_DNA"/>
</dbReference>
<evidence type="ECO:0000256" key="7">
    <source>
        <dbReference type="SAM" id="MobiDB-lite"/>
    </source>
</evidence>
<dbReference type="InterPro" id="IPR017441">
    <property type="entry name" value="Protein_kinase_ATP_BS"/>
</dbReference>
<sequence>MRAAGGAGGARARGRGRGQARVEGGSRAGDAKARCLATGCFRVLVPSKAAWAWPRGSWQRALPSGAQECPLEVLLRQNGALQAVGARLTLDTAPRSKQAKEIERLAFSKGGTARSTGPKRAERLVRGPLELGFGAECQPALQCGWHSLRAACRKSYSEPPRRALHEPEARGCSLGNTMFDTPPEKRITCYNVGKRPCDPPSPDSFGQIGRALISKGWTQHLTDVHCDRDRALAFHHFSVCAGFDLEVPFDKKIHTPQPDVRALNLLDAGEWDQAPPQQQQQQATVAEAPPPKSNLVPLDHLKAITSGREFCYDDFDLRATVGTGTFGRVRVVKIKGSKDRTPLALKIMKKSEVIRLKQVEHVKAETGILAQISHPFIVNLLAAFQDE</sequence>
<dbReference type="PROSITE" id="PS00107">
    <property type="entry name" value="PROTEIN_KINASE_ATP"/>
    <property type="match status" value="1"/>
</dbReference>
<keyword evidence="2" id="KW-0808">Transferase</keyword>
<feature type="compositionally biased region" description="Gly residues" evidence="7">
    <location>
        <begin position="1"/>
        <end position="11"/>
    </location>
</feature>
<evidence type="ECO:0000256" key="5">
    <source>
        <dbReference type="ARBA" id="ARBA00022840"/>
    </source>
</evidence>
<comment type="caution">
    <text evidence="9">The sequence shown here is derived from an EMBL/GenBank/DDBJ whole genome shotgun (WGS) entry which is preliminary data.</text>
</comment>
<feature type="region of interest" description="Disordered" evidence="7">
    <location>
        <begin position="273"/>
        <end position="292"/>
    </location>
</feature>
<dbReference type="PANTHER" id="PTHR24353:SF37">
    <property type="entry name" value="CAMP-DEPENDENT PROTEIN KINASE CATALYTIC SUBUNIT PRKX"/>
    <property type="match status" value="1"/>
</dbReference>
<dbReference type="Proteomes" id="UP001189429">
    <property type="component" value="Unassembled WGS sequence"/>
</dbReference>
<keyword evidence="5 6" id="KW-0067">ATP-binding</keyword>
<keyword evidence="4" id="KW-0418">Kinase</keyword>
<feature type="region of interest" description="Disordered" evidence="7">
    <location>
        <begin position="1"/>
        <end position="28"/>
    </location>
</feature>
<evidence type="ECO:0000259" key="8">
    <source>
        <dbReference type="PROSITE" id="PS50011"/>
    </source>
</evidence>
<feature type="binding site" evidence="6">
    <location>
        <position position="346"/>
    </location>
    <ligand>
        <name>ATP</name>
        <dbReference type="ChEBI" id="CHEBI:30616"/>
    </ligand>
</feature>
<organism evidence="9 10">
    <name type="scientific">Prorocentrum cordatum</name>
    <dbReference type="NCBI Taxonomy" id="2364126"/>
    <lineage>
        <taxon>Eukaryota</taxon>
        <taxon>Sar</taxon>
        <taxon>Alveolata</taxon>
        <taxon>Dinophyceae</taxon>
        <taxon>Prorocentrales</taxon>
        <taxon>Prorocentraceae</taxon>
        <taxon>Prorocentrum</taxon>
    </lineage>
</organism>
<dbReference type="InterPro" id="IPR011009">
    <property type="entry name" value="Kinase-like_dom_sf"/>
</dbReference>
<name>A0ABN9RIJ1_9DINO</name>
<reference evidence="9" key="1">
    <citation type="submission" date="2023-10" db="EMBL/GenBank/DDBJ databases">
        <authorList>
            <person name="Chen Y."/>
            <person name="Shah S."/>
            <person name="Dougan E. K."/>
            <person name="Thang M."/>
            <person name="Chan C."/>
        </authorList>
    </citation>
    <scope>NUCLEOTIDE SEQUENCE [LARGE SCALE GENOMIC DNA]</scope>
</reference>
<proteinExistence type="predicted"/>
<dbReference type="SUPFAM" id="SSF56112">
    <property type="entry name" value="Protein kinase-like (PK-like)"/>
    <property type="match status" value="1"/>
</dbReference>
<dbReference type="PROSITE" id="PS50011">
    <property type="entry name" value="PROTEIN_KINASE_DOM"/>
    <property type="match status" value="1"/>
</dbReference>
<keyword evidence="3 6" id="KW-0547">Nucleotide-binding</keyword>
<keyword evidence="10" id="KW-1185">Reference proteome</keyword>
<evidence type="ECO:0000256" key="2">
    <source>
        <dbReference type="ARBA" id="ARBA00022679"/>
    </source>
</evidence>
<keyword evidence="1" id="KW-0723">Serine/threonine-protein kinase</keyword>
<protein>
    <recommendedName>
        <fullName evidence="8">Protein kinase domain-containing protein</fullName>
    </recommendedName>
</protein>
<evidence type="ECO:0000256" key="6">
    <source>
        <dbReference type="PROSITE-ProRule" id="PRU10141"/>
    </source>
</evidence>
<feature type="non-terminal residue" evidence="9">
    <location>
        <position position="387"/>
    </location>
</feature>
<gene>
    <name evidence="9" type="ORF">PCOR1329_LOCUS21036</name>
</gene>
<dbReference type="InterPro" id="IPR000719">
    <property type="entry name" value="Prot_kinase_dom"/>
</dbReference>
<evidence type="ECO:0000313" key="10">
    <source>
        <dbReference type="Proteomes" id="UP001189429"/>
    </source>
</evidence>
<evidence type="ECO:0000313" key="9">
    <source>
        <dbReference type="EMBL" id="CAK0818916.1"/>
    </source>
</evidence>
<feature type="domain" description="Protein kinase" evidence="8">
    <location>
        <begin position="315"/>
        <end position="387"/>
    </location>
</feature>
<evidence type="ECO:0000256" key="4">
    <source>
        <dbReference type="ARBA" id="ARBA00022777"/>
    </source>
</evidence>
<evidence type="ECO:0000256" key="1">
    <source>
        <dbReference type="ARBA" id="ARBA00022527"/>
    </source>
</evidence>
<dbReference type="Pfam" id="PF00069">
    <property type="entry name" value="Pkinase"/>
    <property type="match status" value="1"/>
</dbReference>
<dbReference type="PANTHER" id="PTHR24353">
    <property type="entry name" value="CYCLIC NUCLEOTIDE-DEPENDENT PROTEIN KINASE"/>
    <property type="match status" value="1"/>
</dbReference>
<dbReference type="Gene3D" id="3.30.200.20">
    <property type="entry name" value="Phosphorylase Kinase, domain 1"/>
    <property type="match status" value="1"/>
</dbReference>
<feature type="compositionally biased region" description="Low complexity" evidence="7">
    <location>
        <begin position="273"/>
        <end position="287"/>
    </location>
</feature>
<accession>A0ABN9RIJ1</accession>